<reference evidence="1" key="2">
    <citation type="journal article" date="2015" name="Data Brief">
        <title>Shoot transcriptome of the giant reed, Arundo donax.</title>
        <authorList>
            <person name="Barrero R.A."/>
            <person name="Guerrero F.D."/>
            <person name="Moolhuijzen P."/>
            <person name="Goolsby J.A."/>
            <person name="Tidwell J."/>
            <person name="Bellgard S.E."/>
            <person name="Bellgard M.I."/>
        </authorList>
    </citation>
    <scope>NUCLEOTIDE SEQUENCE</scope>
    <source>
        <tissue evidence="1">Shoot tissue taken approximately 20 cm above the soil surface</tissue>
    </source>
</reference>
<accession>A0A0A8ZUE0</accession>
<evidence type="ECO:0000313" key="1">
    <source>
        <dbReference type="EMBL" id="JAD42416.1"/>
    </source>
</evidence>
<protein>
    <submittedName>
        <fullName evidence="1">Uncharacterized protein</fullName>
    </submittedName>
</protein>
<dbReference type="EMBL" id="GBRH01255479">
    <property type="protein sequence ID" value="JAD42416.1"/>
    <property type="molecule type" value="Transcribed_RNA"/>
</dbReference>
<name>A0A0A8ZUE0_ARUDO</name>
<organism evidence="1">
    <name type="scientific">Arundo donax</name>
    <name type="common">Giant reed</name>
    <name type="synonym">Donax arundinaceus</name>
    <dbReference type="NCBI Taxonomy" id="35708"/>
    <lineage>
        <taxon>Eukaryota</taxon>
        <taxon>Viridiplantae</taxon>
        <taxon>Streptophyta</taxon>
        <taxon>Embryophyta</taxon>
        <taxon>Tracheophyta</taxon>
        <taxon>Spermatophyta</taxon>
        <taxon>Magnoliopsida</taxon>
        <taxon>Liliopsida</taxon>
        <taxon>Poales</taxon>
        <taxon>Poaceae</taxon>
        <taxon>PACMAD clade</taxon>
        <taxon>Arundinoideae</taxon>
        <taxon>Arundineae</taxon>
        <taxon>Arundo</taxon>
    </lineage>
</organism>
<reference evidence="1" key="1">
    <citation type="submission" date="2014-09" db="EMBL/GenBank/DDBJ databases">
        <authorList>
            <person name="Magalhaes I.L.F."/>
            <person name="Oliveira U."/>
            <person name="Santos F.R."/>
            <person name="Vidigal T.H.D.A."/>
            <person name="Brescovit A.D."/>
            <person name="Santos A.J."/>
        </authorList>
    </citation>
    <scope>NUCLEOTIDE SEQUENCE</scope>
    <source>
        <tissue evidence="1">Shoot tissue taken approximately 20 cm above the soil surface</tissue>
    </source>
</reference>
<proteinExistence type="predicted"/>
<sequence>MCTQLYFCLSVNNSLCIGFRRSLKRLVLYLDRDDYLDYHCTCF</sequence>
<dbReference type="AlphaFoldDB" id="A0A0A8ZUE0"/>